<dbReference type="EMBL" id="JBIGIC010000004">
    <property type="protein sequence ID" value="MFG6487037.1"/>
    <property type="molecule type" value="Genomic_DNA"/>
</dbReference>
<dbReference type="SUPFAM" id="SSF53850">
    <property type="entry name" value="Periplasmic binding protein-like II"/>
    <property type="match status" value="1"/>
</dbReference>
<reference evidence="2 3" key="1">
    <citation type="submission" date="2024-08" db="EMBL/GenBank/DDBJ databases">
        <authorList>
            <person name="Lu H."/>
        </authorList>
    </citation>
    <scope>NUCLEOTIDE SEQUENCE [LARGE SCALE GENOMIC DNA]</scope>
    <source>
        <strain evidence="2 3">BYS78W</strain>
    </source>
</reference>
<sequence length="252" mass="28294">MPTRRHWLGCMGALALARPAHAAPLRAVGTQFARVFEGGDGAPPHGLAVDVLNIVFGADLHCEFVPWPRAQLMLEQGEADILVGPYRTPERETRMLFSVRPLFSDTILWYARRDEEATCGADMQPLLPLPIAAVRGWAYGSHFERARPLFRQLTWVPSVEAGLQMLARRRVTLFAGNDRDCEPVLQKLGLEAEITRCPMPLDVLHSHMAFGLSWAGQQLAQRYDAAFEAWLREPAAAEVYRRWNIRRPSTAA</sequence>
<organism evidence="2 3">
    <name type="scientific">Pelomonas candidula</name>
    <dbReference type="NCBI Taxonomy" id="3299025"/>
    <lineage>
        <taxon>Bacteria</taxon>
        <taxon>Pseudomonadati</taxon>
        <taxon>Pseudomonadota</taxon>
        <taxon>Betaproteobacteria</taxon>
        <taxon>Burkholderiales</taxon>
        <taxon>Sphaerotilaceae</taxon>
        <taxon>Roseateles</taxon>
    </lineage>
</organism>
<evidence type="ECO:0000313" key="2">
    <source>
        <dbReference type="EMBL" id="MFG6487037.1"/>
    </source>
</evidence>
<protein>
    <submittedName>
        <fullName evidence="2">Substrate-binding periplasmic protein</fullName>
    </submittedName>
</protein>
<evidence type="ECO:0000313" key="3">
    <source>
        <dbReference type="Proteomes" id="UP001606134"/>
    </source>
</evidence>
<dbReference type="Gene3D" id="3.40.190.10">
    <property type="entry name" value="Periplasmic binding protein-like II"/>
    <property type="match status" value="2"/>
</dbReference>
<dbReference type="PANTHER" id="PTHR35936:SF25">
    <property type="entry name" value="ABC TRANSPORTER SUBSTRATE-BINDING PROTEIN"/>
    <property type="match status" value="1"/>
</dbReference>
<accession>A0ABW7HAU4</accession>
<keyword evidence="1" id="KW-0732">Signal</keyword>
<feature type="chain" id="PRO_5047306678" evidence="1">
    <location>
        <begin position="23"/>
        <end position="252"/>
    </location>
</feature>
<proteinExistence type="predicted"/>
<comment type="caution">
    <text evidence="2">The sequence shown here is derived from an EMBL/GenBank/DDBJ whole genome shotgun (WGS) entry which is preliminary data.</text>
</comment>
<gene>
    <name evidence="2" type="ORF">ACG04R_10160</name>
</gene>
<name>A0ABW7HAU4_9BURK</name>
<dbReference type="PANTHER" id="PTHR35936">
    <property type="entry name" value="MEMBRANE-BOUND LYTIC MUREIN TRANSGLYCOSYLASE F"/>
    <property type="match status" value="1"/>
</dbReference>
<keyword evidence="3" id="KW-1185">Reference proteome</keyword>
<dbReference type="RefSeq" id="WP_394409082.1">
    <property type="nucleotide sequence ID" value="NZ_JBIGIC010000004.1"/>
</dbReference>
<feature type="signal peptide" evidence="1">
    <location>
        <begin position="1"/>
        <end position="22"/>
    </location>
</feature>
<dbReference type="Proteomes" id="UP001606134">
    <property type="component" value="Unassembled WGS sequence"/>
</dbReference>
<evidence type="ECO:0000256" key="1">
    <source>
        <dbReference type="SAM" id="SignalP"/>
    </source>
</evidence>